<dbReference type="PANTHER" id="PTHR40072:SF1">
    <property type="entry name" value="MOLYBDOPTERIN-GUANINE DINUCLEOTIDE BIOSYNTHESIS ADAPTER PROTEIN"/>
    <property type="match status" value="1"/>
</dbReference>
<proteinExistence type="predicted"/>
<dbReference type="PANTHER" id="PTHR40072">
    <property type="entry name" value="MOLYBDOPTERIN-GUANINE DINUCLEOTIDE BIOSYNTHESIS ADAPTER PROTEIN-RELATED"/>
    <property type="match status" value="1"/>
</dbReference>
<dbReference type="Proteomes" id="UP000544742">
    <property type="component" value="Unassembled WGS sequence"/>
</dbReference>
<dbReference type="AlphaFoldDB" id="A0A7K4AK02"/>
<dbReference type="SUPFAM" id="SSF52540">
    <property type="entry name" value="P-loop containing nucleoside triphosphate hydrolases"/>
    <property type="match status" value="1"/>
</dbReference>
<name>A0A7K4AK02_METSH</name>
<gene>
    <name evidence="2" type="primary">mobB</name>
    <name evidence="2" type="ORF">GX426_09325</name>
</gene>
<evidence type="ECO:0000313" key="3">
    <source>
        <dbReference type="Proteomes" id="UP000544742"/>
    </source>
</evidence>
<organism evidence="2 3">
    <name type="scientific">Methanothrix soehngenii</name>
    <name type="common">Methanosaeta concilii</name>
    <dbReference type="NCBI Taxonomy" id="2223"/>
    <lineage>
        <taxon>Archaea</taxon>
        <taxon>Methanobacteriati</taxon>
        <taxon>Methanobacteriota</taxon>
        <taxon>Stenosarchaea group</taxon>
        <taxon>Methanomicrobia</taxon>
        <taxon>Methanotrichales</taxon>
        <taxon>Methanotrichaceae</taxon>
        <taxon>Methanothrix</taxon>
    </lineage>
</organism>
<evidence type="ECO:0000259" key="1">
    <source>
        <dbReference type="Pfam" id="PF03205"/>
    </source>
</evidence>
<evidence type="ECO:0000313" key="2">
    <source>
        <dbReference type="EMBL" id="NLJ23289.1"/>
    </source>
</evidence>
<protein>
    <submittedName>
        <fullName evidence="2">Molybdopterin-guanine dinucleotide biosynthesis protein B</fullName>
    </submittedName>
</protein>
<dbReference type="InterPro" id="IPR027417">
    <property type="entry name" value="P-loop_NTPase"/>
</dbReference>
<dbReference type="InterPro" id="IPR052539">
    <property type="entry name" value="MGD_biosynthesis_adapter"/>
</dbReference>
<dbReference type="InterPro" id="IPR004435">
    <property type="entry name" value="MobB_dom"/>
</dbReference>
<dbReference type="EMBL" id="JAAYUN010000164">
    <property type="protein sequence ID" value="NLJ23289.1"/>
    <property type="molecule type" value="Genomic_DNA"/>
</dbReference>
<dbReference type="GO" id="GO:0005525">
    <property type="term" value="F:GTP binding"/>
    <property type="evidence" value="ECO:0007669"/>
    <property type="project" value="InterPro"/>
</dbReference>
<dbReference type="Gene3D" id="3.40.50.300">
    <property type="entry name" value="P-loop containing nucleotide triphosphate hydrolases"/>
    <property type="match status" value="1"/>
</dbReference>
<dbReference type="GO" id="GO:0006777">
    <property type="term" value="P:Mo-molybdopterin cofactor biosynthetic process"/>
    <property type="evidence" value="ECO:0007669"/>
    <property type="project" value="InterPro"/>
</dbReference>
<dbReference type="Pfam" id="PF03205">
    <property type="entry name" value="MobB"/>
    <property type="match status" value="1"/>
</dbReference>
<feature type="domain" description="Molybdopterin-guanine dinucleotide biosynthesis protein B (MobB)" evidence="1">
    <location>
        <begin position="3"/>
        <end position="107"/>
    </location>
</feature>
<accession>A0A7K4AK02</accession>
<dbReference type="NCBIfam" id="TIGR00176">
    <property type="entry name" value="mobB"/>
    <property type="match status" value="1"/>
</dbReference>
<sequence length="144" mass="15762">MKVIAVVGTKKTGKTTLVAALVRSLAKHGKVGTVKNMVDHPVDRGDTKRHFDAGADVVIGLGEARLLVRRDRGDLESALAELEREGMDYAVVEGFKNSSLFKIVMADIEVPNMVRRVRLPEVDEDLVAELAEMVRGMEDYKTAG</sequence>
<comment type="caution">
    <text evidence="2">The sequence shown here is derived from an EMBL/GenBank/DDBJ whole genome shotgun (WGS) entry which is preliminary data.</text>
</comment>
<reference evidence="2 3" key="1">
    <citation type="journal article" date="2020" name="Biotechnol. Biofuels">
        <title>New insights from the biogas microbiome by comprehensive genome-resolved metagenomics of nearly 1600 species originating from multiple anaerobic digesters.</title>
        <authorList>
            <person name="Campanaro S."/>
            <person name="Treu L."/>
            <person name="Rodriguez-R L.M."/>
            <person name="Kovalovszki A."/>
            <person name="Ziels R.M."/>
            <person name="Maus I."/>
            <person name="Zhu X."/>
            <person name="Kougias P.G."/>
            <person name="Basile A."/>
            <person name="Luo G."/>
            <person name="Schluter A."/>
            <person name="Konstantinidis K.T."/>
            <person name="Angelidaki I."/>
        </authorList>
    </citation>
    <scope>NUCLEOTIDE SEQUENCE [LARGE SCALE GENOMIC DNA]</scope>
    <source>
        <strain evidence="2">AS27yjCOA_157</strain>
    </source>
</reference>